<dbReference type="SUPFAM" id="SSF47005">
    <property type="entry name" value="Peripheral subunit-binding domain of 2-oxo acid dehydrogenase complex"/>
    <property type="match status" value="1"/>
</dbReference>
<comment type="subcellular location">
    <subcellularLocation>
        <location evidence="6">Mitochondrion</location>
    </subcellularLocation>
</comment>
<dbReference type="FunFam" id="3.30.559.10:FF:000003">
    <property type="entry name" value="Acetyltransferase component of pyruvate dehydrogenase complex"/>
    <property type="match status" value="1"/>
</dbReference>
<dbReference type="InterPro" id="IPR006257">
    <property type="entry name" value="LAT1"/>
</dbReference>
<dbReference type="AlphaFoldDB" id="A0A9N9ARY1"/>
<evidence type="ECO:0000256" key="7">
    <source>
        <dbReference type="SAM" id="MobiDB-lite"/>
    </source>
</evidence>
<evidence type="ECO:0000259" key="8">
    <source>
        <dbReference type="PROSITE" id="PS50968"/>
    </source>
</evidence>
<dbReference type="Pfam" id="PF00198">
    <property type="entry name" value="2-oxoacid_dh"/>
    <property type="match status" value="1"/>
</dbReference>
<evidence type="ECO:0000256" key="1">
    <source>
        <dbReference type="ARBA" id="ARBA00007317"/>
    </source>
</evidence>
<dbReference type="Proteomes" id="UP000789508">
    <property type="component" value="Unassembled WGS sequence"/>
</dbReference>
<dbReference type="NCBIfam" id="TIGR01349">
    <property type="entry name" value="PDHac_trf_mito"/>
    <property type="match status" value="1"/>
</dbReference>
<sequence>MPALSPTMTMGNVGTWQKKIGDQVSPGDVLVEIETDKAQMDFECQEEGYLAKILVESGTKEVKVGQPIAVLVEGQEDVDKFADYTVEGTDLAPPSPKKEPKEQPPEPQKTPESKASSTTTTQSSTTPSSSDRIFASPLARKLAEERGIPLDQITGTGPNDRIIKADVESFVATTPPSPATPQPGVEYTDIPLSNIRRVIAARLTESKQTVPHYYLTIEVEMDKVLKLREVLNKDSDGSYKLSVNDFIIKASALALKNVPEVNSAWHGEFIRQHHNSDISIATATPTGLITPIITKAETKGLAFISNQVKELAGRAREGKLAPHEFQGGSFSISNLGMYGIKSFTAIINPPQSCILAVGSTTKKLVPDENQTTGYRVANTMHVTLSCDHRVVDGAVGAQWLKAWRSYIENPLRLLL</sequence>
<dbReference type="PANTHER" id="PTHR23151">
    <property type="entry name" value="DIHYDROLIPOAMIDE ACETYL/SUCCINYL-TRANSFERASE-RELATED"/>
    <property type="match status" value="1"/>
</dbReference>
<dbReference type="PROSITE" id="PS00189">
    <property type="entry name" value="LIPOYL"/>
    <property type="match status" value="1"/>
</dbReference>
<comment type="similarity">
    <text evidence="1 6">Belongs to the 2-oxoacid dehydrogenase family.</text>
</comment>
<dbReference type="PROSITE" id="PS50968">
    <property type="entry name" value="BIOTINYL_LIPOYL"/>
    <property type="match status" value="1"/>
</dbReference>
<dbReference type="Pfam" id="PF00364">
    <property type="entry name" value="Biotin_lipoyl"/>
    <property type="match status" value="1"/>
</dbReference>
<dbReference type="InterPro" id="IPR001078">
    <property type="entry name" value="2-oxoacid_DH_actylTfrase"/>
</dbReference>
<dbReference type="GO" id="GO:0006086">
    <property type="term" value="P:pyruvate decarboxylation to acetyl-CoA"/>
    <property type="evidence" value="ECO:0007669"/>
    <property type="project" value="InterPro"/>
</dbReference>
<keyword evidence="4" id="KW-0809">Transit peptide</keyword>
<dbReference type="GO" id="GO:0045254">
    <property type="term" value="C:pyruvate dehydrogenase complex"/>
    <property type="evidence" value="ECO:0007669"/>
    <property type="project" value="UniProtKB-UniRule"/>
</dbReference>
<dbReference type="EC" id="2.3.1.12" evidence="6"/>
<dbReference type="InterPro" id="IPR036625">
    <property type="entry name" value="E3-bd_dom_sf"/>
</dbReference>
<dbReference type="EMBL" id="CAJVPS010001436">
    <property type="protein sequence ID" value="CAG8537950.1"/>
    <property type="molecule type" value="Genomic_DNA"/>
</dbReference>
<dbReference type="OrthoDB" id="537444at2759"/>
<keyword evidence="3 6" id="KW-0450">Lipoyl</keyword>
<proteinExistence type="inferred from homology"/>
<dbReference type="Gene3D" id="4.10.320.10">
    <property type="entry name" value="E3-binding domain"/>
    <property type="match status" value="1"/>
</dbReference>
<comment type="cofactor">
    <cofactor evidence="6">
        <name>(R)-lipoate</name>
        <dbReference type="ChEBI" id="CHEBI:83088"/>
    </cofactor>
    <text evidence="6">Binds 1 lipoyl cofactor covalently.</text>
</comment>
<feature type="domain" description="Lipoyl-binding" evidence="8">
    <location>
        <begin position="1"/>
        <end position="72"/>
    </location>
</feature>
<comment type="catalytic activity">
    <reaction evidence="6">
        <text>N(6)-[(R)-dihydrolipoyl]-L-lysyl-[protein] + acetyl-CoA = N(6)-[(R)-S(8)-acetyldihydrolipoyl]-L-lysyl-[protein] + CoA</text>
        <dbReference type="Rhea" id="RHEA:17017"/>
        <dbReference type="Rhea" id="RHEA-COMP:10475"/>
        <dbReference type="Rhea" id="RHEA-COMP:10478"/>
        <dbReference type="ChEBI" id="CHEBI:57287"/>
        <dbReference type="ChEBI" id="CHEBI:57288"/>
        <dbReference type="ChEBI" id="CHEBI:83100"/>
        <dbReference type="ChEBI" id="CHEBI:83111"/>
        <dbReference type="EC" id="2.3.1.12"/>
    </reaction>
</comment>
<feature type="compositionally biased region" description="Basic and acidic residues" evidence="7">
    <location>
        <begin position="96"/>
        <end position="112"/>
    </location>
</feature>
<feature type="compositionally biased region" description="Low complexity" evidence="7">
    <location>
        <begin position="113"/>
        <end position="130"/>
    </location>
</feature>
<evidence type="ECO:0000256" key="2">
    <source>
        <dbReference type="ARBA" id="ARBA00022679"/>
    </source>
</evidence>
<evidence type="ECO:0000256" key="4">
    <source>
        <dbReference type="ARBA" id="ARBA00022946"/>
    </source>
</evidence>
<evidence type="ECO:0000313" key="11">
    <source>
        <dbReference type="Proteomes" id="UP000789508"/>
    </source>
</evidence>
<comment type="caution">
    <text evidence="10">The sequence shown here is derived from an EMBL/GenBank/DDBJ whole genome shotgun (WGS) entry which is preliminary data.</text>
</comment>
<keyword evidence="2 6" id="KW-0808">Transferase</keyword>
<keyword evidence="5 6" id="KW-0012">Acyltransferase</keyword>
<dbReference type="CDD" id="cd06849">
    <property type="entry name" value="lipoyl_domain"/>
    <property type="match status" value="1"/>
</dbReference>
<keyword evidence="11" id="KW-1185">Reference proteome</keyword>
<dbReference type="GO" id="GO:0005739">
    <property type="term" value="C:mitochondrion"/>
    <property type="evidence" value="ECO:0007669"/>
    <property type="project" value="UniProtKB-SubCell"/>
</dbReference>
<dbReference type="FunFam" id="2.40.50.100:FF:000010">
    <property type="entry name" value="Acetyltransferase component of pyruvate dehydrogenase complex"/>
    <property type="match status" value="1"/>
</dbReference>
<feature type="domain" description="Peripheral subunit-binding (PSBD)" evidence="9">
    <location>
        <begin position="134"/>
        <end position="171"/>
    </location>
</feature>
<dbReference type="SUPFAM" id="SSF51230">
    <property type="entry name" value="Single hybrid motif"/>
    <property type="match status" value="1"/>
</dbReference>
<dbReference type="PANTHER" id="PTHR23151:SF90">
    <property type="entry name" value="DIHYDROLIPOYLLYSINE-RESIDUE ACETYLTRANSFERASE COMPONENT OF PYRUVATE DEHYDROGENASE COMPLEX, MITOCHONDRIAL-RELATED"/>
    <property type="match status" value="1"/>
</dbReference>
<dbReference type="Pfam" id="PF02817">
    <property type="entry name" value="E3_binding"/>
    <property type="match status" value="1"/>
</dbReference>
<evidence type="ECO:0000313" key="10">
    <source>
        <dbReference type="EMBL" id="CAG8537950.1"/>
    </source>
</evidence>
<organism evidence="10 11">
    <name type="scientific">Ambispora leptoticha</name>
    <dbReference type="NCBI Taxonomy" id="144679"/>
    <lineage>
        <taxon>Eukaryota</taxon>
        <taxon>Fungi</taxon>
        <taxon>Fungi incertae sedis</taxon>
        <taxon>Mucoromycota</taxon>
        <taxon>Glomeromycotina</taxon>
        <taxon>Glomeromycetes</taxon>
        <taxon>Archaeosporales</taxon>
        <taxon>Ambisporaceae</taxon>
        <taxon>Ambispora</taxon>
    </lineage>
</organism>
<dbReference type="PROSITE" id="PS51826">
    <property type="entry name" value="PSBD"/>
    <property type="match status" value="1"/>
</dbReference>
<dbReference type="Gene3D" id="2.40.50.100">
    <property type="match status" value="1"/>
</dbReference>
<dbReference type="Gene3D" id="3.30.559.10">
    <property type="entry name" value="Chloramphenicol acetyltransferase-like domain"/>
    <property type="match status" value="1"/>
</dbReference>
<evidence type="ECO:0000256" key="3">
    <source>
        <dbReference type="ARBA" id="ARBA00022823"/>
    </source>
</evidence>
<evidence type="ECO:0000256" key="6">
    <source>
        <dbReference type="RuleBase" id="RU361137"/>
    </source>
</evidence>
<comment type="function">
    <text evidence="6">The pyruvate dehydrogenase complex catalyzes the overall conversion of pyruvate to acetyl-CoA and CO(2).</text>
</comment>
<dbReference type="InterPro" id="IPR003016">
    <property type="entry name" value="2-oxoA_DH_lipoyl-BS"/>
</dbReference>
<accession>A0A9N9ARY1</accession>
<dbReference type="GO" id="GO:0004742">
    <property type="term" value="F:dihydrolipoyllysine-residue acetyltransferase activity"/>
    <property type="evidence" value="ECO:0007669"/>
    <property type="project" value="UniProtKB-UniRule"/>
</dbReference>
<name>A0A9N9ARY1_9GLOM</name>
<dbReference type="InterPro" id="IPR004167">
    <property type="entry name" value="PSBD"/>
</dbReference>
<dbReference type="SUPFAM" id="SSF52777">
    <property type="entry name" value="CoA-dependent acyltransferases"/>
    <property type="match status" value="1"/>
</dbReference>
<reference evidence="10" key="1">
    <citation type="submission" date="2021-06" db="EMBL/GenBank/DDBJ databases">
        <authorList>
            <person name="Kallberg Y."/>
            <person name="Tangrot J."/>
            <person name="Rosling A."/>
        </authorList>
    </citation>
    <scope>NUCLEOTIDE SEQUENCE</scope>
    <source>
        <strain evidence="10">FL130A</strain>
    </source>
</reference>
<evidence type="ECO:0000256" key="5">
    <source>
        <dbReference type="ARBA" id="ARBA00023315"/>
    </source>
</evidence>
<protein>
    <recommendedName>
        <fullName evidence="6">Acetyltransferase component of pyruvate dehydrogenase complex</fullName>
        <ecNumber evidence="6">2.3.1.12</ecNumber>
    </recommendedName>
</protein>
<dbReference type="InterPro" id="IPR011053">
    <property type="entry name" value="Single_hybrid_motif"/>
</dbReference>
<feature type="region of interest" description="Disordered" evidence="7">
    <location>
        <begin position="87"/>
        <end position="134"/>
    </location>
</feature>
<dbReference type="InterPro" id="IPR000089">
    <property type="entry name" value="Biotin_lipoyl"/>
</dbReference>
<dbReference type="InterPro" id="IPR045257">
    <property type="entry name" value="E2/Pdx1"/>
</dbReference>
<gene>
    <name evidence="10" type="ORF">ALEPTO_LOCUS5265</name>
</gene>
<dbReference type="InterPro" id="IPR023213">
    <property type="entry name" value="CAT-like_dom_sf"/>
</dbReference>
<evidence type="ECO:0000259" key="9">
    <source>
        <dbReference type="PROSITE" id="PS51826"/>
    </source>
</evidence>